<evidence type="ECO:0000259" key="1">
    <source>
        <dbReference type="Pfam" id="PF00656"/>
    </source>
</evidence>
<accession>A0A450T4B4</accession>
<dbReference type="EMBL" id="CAADFD010000064">
    <property type="protein sequence ID" value="VFJ61182.1"/>
    <property type="molecule type" value="Genomic_DNA"/>
</dbReference>
<dbReference type="InterPro" id="IPR052039">
    <property type="entry name" value="Caspase-related_regulators"/>
</dbReference>
<dbReference type="Pfam" id="PF00656">
    <property type="entry name" value="Peptidase_C14"/>
    <property type="match status" value="1"/>
</dbReference>
<dbReference type="GO" id="GO:0004197">
    <property type="term" value="F:cysteine-type endopeptidase activity"/>
    <property type="evidence" value="ECO:0007669"/>
    <property type="project" value="InterPro"/>
</dbReference>
<name>A0A450T4B4_9GAMM</name>
<dbReference type="InterPro" id="IPR011600">
    <property type="entry name" value="Pept_C14_caspase"/>
</dbReference>
<dbReference type="InterPro" id="IPR029030">
    <property type="entry name" value="Caspase-like_dom_sf"/>
</dbReference>
<feature type="domain" description="Peptidase C14 caspase" evidence="1">
    <location>
        <begin position="135"/>
        <end position="363"/>
    </location>
</feature>
<evidence type="ECO:0000313" key="2">
    <source>
        <dbReference type="EMBL" id="VFJ61182.1"/>
    </source>
</evidence>
<dbReference type="AlphaFoldDB" id="A0A450T4B4"/>
<organism evidence="2">
    <name type="scientific">Candidatus Kentrum sp. FW</name>
    <dbReference type="NCBI Taxonomy" id="2126338"/>
    <lineage>
        <taxon>Bacteria</taxon>
        <taxon>Pseudomonadati</taxon>
        <taxon>Pseudomonadota</taxon>
        <taxon>Gammaproteobacteria</taxon>
        <taxon>Candidatus Kentrum</taxon>
    </lineage>
</organism>
<proteinExistence type="predicted"/>
<sequence length="385" mass="43247">MNERNLLSGFWKIIAIPLLPFLTTFTNVFAAGTTLDLEILSPRAALVRGVAIIDMEEVREFDLIGRLKNPQRYANITMDFKPVEWGLNGRFKTRVQLTPGKDVVTIAAVERETYQFHTKSVEVRIGKEDCFLNGKRYALVIGIKDYKPEFGRLETPIKDAKAVAKVLKEKYGFEFELEIGEDKLPLVMLNAGEREIKSTLTALRKRLTENDSLLIYFAGHGVLEKNADKAYWIASDSEHGSEYTYISSSFLTAELKRMSAKNVLIVSDSCYSGAMSRKPPNLDYFDKNRYQAMCKAAIKRSRILISSGGTEPVLDGGGSGHSIFARAFLDGLERMENSPFAAQELYMSSIYTQVFGQTEQEPWHKEISNSGHEGGGFIFKRVGSE</sequence>
<protein>
    <submittedName>
        <fullName evidence="2">Caspase domain-containing protein</fullName>
    </submittedName>
</protein>
<dbReference type="GO" id="GO:0006508">
    <property type="term" value="P:proteolysis"/>
    <property type="evidence" value="ECO:0007669"/>
    <property type="project" value="InterPro"/>
</dbReference>
<dbReference type="SUPFAM" id="SSF52129">
    <property type="entry name" value="Caspase-like"/>
    <property type="match status" value="1"/>
</dbReference>
<dbReference type="PANTHER" id="PTHR22576:SF37">
    <property type="entry name" value="MUCOSA-ASSOCIATED LYMPHOID TISSUE LYMPHOMA TRANSLOCATION PROTEIN 1"/>
    <property type="match status" value="1"/>
</dbReference>
<reference evidence="2" key="1">
    <citation type="submission" date="2019-02" db="EMBL/GenBank/DDBJ databases">
        <authorList>
            <person name="Gruber-Vodicka R. H."/>
            <person name="Seah K. B. B."/>
        </authorList>
    </citation>
    <scope>NUCLEOTIDE SEQUENCE</scope>
    <source>
        <strain evidence="2">BECK_BZ106</strain>
    </source>
</reference>
<dbReference type="Gene3D" id="3.40.50.1460">
    <property type="match status" value="1"/>
</dbReference>
<dbReference type="PANTHER" id="PTHR22576">
    <property type="entry name" value="MUCOSA ASSOCIATED LYMPHOID TISSUE LYMPHOMA TRANSLOCATION PROTEIN 1/PARACASPASE"/>
    <property type="match status" value="1"/>
</dbReference>
<gene>
    <name evidence="2" type="ORF">BECKFW1821B_GA0114236_10642</name>
</gene>